<name>A0A4S4B6Q2_9RHOO</name>
<evidence type="ECO:0008006" key="3">
    <source>
        <dbReference type="Google" id="ProtNLM"/>
    </source>
</evidence>
<dbReference type="AlphaFoldDB" id="A0A4S4B6Q2"/>
<dbReference type="EMBL" id="SSOC01000001">
    <property type="protein sequence ID" value="THF67516.1"/>
    <property type="molecule type" value="Genomic_DNA"/>
</dbReference>
<sequence length="100" mass="10857">MKRAPTAAEKRHMGRVAALGCILCDHLGLGATPAQVHHVREGQGMSQRASNFLTVPLCPEHHQGNTGLHGLGTSAFERTYRLSELDLLAMTLERLEAGCR</sequence>
<reference evidence="1 2" key="1">
    <citation type="submission" date="2019-04" db="EMBL/GenBank/DDBJ databases">
        <title>Azoarcus nasutitermitis sp. nov. isolated from termite nest.</title>
        <authorList>
            <person name="Lin S.-Y."/>
            <person name="Hameed A."/>
            <person name="Hsu Y.-H."/>
            <person name="Young C.-C."/>
        </authorList>
    </citation>
    <scope>NUCLEOTIDE SEQUENCE [LARGE SCALE GENOMIC DNA]</scope>
    <source>
        <strain evidence="1 2">CC-YHH838</strain>
    </source>
</reference>
<accession>A0A4S4B6Q2</accession>
<dbReference type="InterPro" id="IPR031875">
    <property type="entry name" value="RecA_dep_nuc"/>
</dbReference>
<dbReference type="OrthoDB" id="8966986at2"/>
<evidence type="ECO:0000313" key="1">
    <source>
        <dbReference type="EMBL" id="THF67516.1"/>
    </source>
</evidence>
<keyword evidence="2" id="KW-1185">Reference proteome</keyword>
<evidence type="ECO:0000313" key="2">
    <source>
        <dbReference type="Proteomes" id="UP000308430"/>
    </source>
</evidence>
<dbReference type="Gene3D" id="3.30.40.190">
    <property type="match status" value="1"/>
</dbReference>
<organism evidence="1 2">
    <name type="scientific">Pseudothauera nasutitermitis</name>
    <dbReference type="NCBI Taxonomy" id="2565930"/>
    <lineage>
        <taxon>Bacteria</taxon>
        <taxon>Pseudomonadati</taxon>
        <taxon>Pseudomonadota</taxon>
        <taxon>Betaproteobacteria</taxon>
        <taxon>Rhodocyclales</taxon>
        <taxon>Zoogloeaceae</taxon>
        <taxon>Pseudothauera</taxon>
    </lineage>
</organism>
<dbReference type="Pfam" id="PF16786">
    <property type="entry name" value="RecA_dep_nuc"/>
    <property type="match status" value="1"/>
</dbReference>
<protein>
    <recommendedName>
        <fullName evidence="3">Recombination enhancement, RecA-dependent nuclease</fullName>
    </recommendedName>
</protein>
<dbReference type="RefSeq" id="WP_136346922.1">
    <property type="nucleotide sequence ID" value="NZ_SSOC01000001.1"/>
</dbReference>
<dbReference type="Proteomes" id="UP000308430">
    <property type="component" value="Unassembled WGS sequence"/>
</dbReference>
<comment type="caution">
    <text evidence="1">The sequence shown here is derived from an EMBL/GenBank/DDBJ whole genome shotgun (WGS) entry which is preliminary data.</text>
</comment>
<gene>
    <name evidence="1" type="ORF">E6C76_03925</name>
</gene>
<proteinExistence type="predicted"/>